<protein>
    <submittedName>
        <fullName evidence="2">Uncharacterized protein</fullName>
    </submittedName>
</protein>
<comment type="caution">
    <text evidence="2">The sequence shown here is derived from an EMBL/GenBank/DDBJ whole genome shotgun (WGS) entry which is preliminary data.</text>
</comment>
<evidence type="ECO:0000313" key="2">
    <source>
        <dbReference type="EMBL" id="KAK7268992.1"/>
    </source>
</evidence>
<dbReference type="AlphaFoldDB" id="A0AAN9F3E6"/>
<dbReference type="EMBL" id="JAYWIO010000004">
    <property type="protein sequence ID" value="KAK7268992.1"/>
    <property type="molecule type" value="Genomic_DNA"/>
</dbReference>
<name>A0AAN9F3E6_CROPI</name>
<feature type="compositionally biased region" description="Basic residues" evidence="1">
    <location>
        <begin position="1"/>
        <end position="21"/>
    </location>
</feature>
<evidence type="ECO:0000256" key="1">
    <source>
        <dbReference type="SAM" id="MobiDB-lite"/>
    </source>
</evidence>
<gene>
    <name evidence="2" type="ORF">RIF29_21706</name>
</gene>
<evidence type="ECO:0000313" key="3">
    <source>
        <dbReference type="Proteomes" id="UP001372338"/>
    </source>
</evidence>
<dbReference type="Proteomes" id="UP001372338">
    <property type="component" value="Unassembled WGS sequence"/>
</dbReference>
<keyword evidence="3" id="KW-1185">Reference proteome</keyword>
<feature type="compositionally biased region" description="Basic and acidic residues" evidence="1">
    <location>
        <begin position="45"/>
        <end position="62"/>
    </location>
</feature>
<feature type="region of interest" description="Disordered" evidence="1">
    <location>
        <begin position="1"/>
        <end position="26"/>
    </location>
</feature>
<accession>A0AAN9F3E6</accession>
<feature type="region of interest" description="Disordered" evidence="1">
    <location>
        <begin position="39"/>
        <end position="62"/>
    </location>
</feature>
<organism evidence="2 3">
    <name type="scientific">Crotalaria pallida</name>
    <name type="common">Smooth rattlebox</name>
    <name type="synonym">Crotalaria striata</name>
    <dbReference type="NCBI Taxonomy" id="3830"/>
    <lineage>
        <taxon>Eukaryota</taxon>
        <taxon>Viridiplantae</taxon>
        <taxon>Streptophyta</taxon>
        <taxon>Embryophyta</taxon>
        <taxon>Tracheophyta</taxon>
        <taxon>Spermatophyta</taxon>
        <taxon>Magnoliopsida</taxon>
        <taxon>eudicotyledons</taxon>
        <taxon>Gunneridae</taxon>
        <taxon>Pentapetalae</taxon>
        <taxon>rosids</taxon>
        <taxon>fabids</taxon>
        <taxon>Fabales</taxon>
        <taxon>Fabaceae</taxon>
        <taxon>Papilionoideae</taxon>
        <taxon>50 kb inversion clade</taxon>
        <taxon>genistoids sensu lato</taxon>
        <taxon>core genistoids</taxon>
        <taxon>Crotalarieae</taxon>
        <taxon>Crotalaria</taxon>
    </lineage>
</organism>
<reference evidence="2 3" key="1">
    <citation type="submission" date="2024-01" db="EMBL/GenBank/DDBJ databases">
        <title>The genomes of 5 underutilized Papilionoideae crops provide insights into root nodulation and disease resistanc.</title>
        <authorList>
            <person name="Yuan L."/>
        </authorList>
    </citation>
    <scope>NUCLEOTIDE SEQUENCE [LARGE SCALE GENOMIC DNA]</scope>
    <source>
        <strain evidence="2">ZHUSHIDOU_FW_LH</strain>
        <tissue evidence="2">Leaf</tissue>
    </source>
</reference>
<proteinExistence type="predicted"/>
<sequence length="131" mass="15687">MKQKKGQHQKQRQTKKIKKKQKEQTRKEWKEFWIDLQNEPTQTQKEVEEANKEEGNSQEWNKMHVEGRGAFNKTAKEVDEINIIDQKCDNQDLIDEDMIARRNARAEFWKLANMRDGLYASEIKAALVKRR</sequence>